<dbReference type="EMBL" id="PXYW01000029">
    <property type="protein sequence ID" value="PSR32942.1"/>
    <property type="molecule type" value="Genomic_DNA"/>
</dbReference>
<evidence type="ECO:0000313" key="2">
    <source>
        <dbReference type="Proteomes" id="UP000242972"/>
    </source>
</evidence>
<protein>
    <submittedName>
        <fullName evidence="1">Gamma carbonic anhydrase family protein</fullName>
    </submittedName>
</protein>
<dbReference type="PANTHER" id="PTHR13061:SF29">
    <property type="entry name" value="GAMMA CARBONIC ANHYDRASE-LIKE 1, MITOCHONDRIAL-RELATED"/>
    <property type="match status" value="1"/>
</dbReference>
<name>A0A2T2XET8_9FIRM</name>
<accession>A0A2T2XET8</accession>
<dbReference type="SUPFAM" id="SSF51161">
    <property type="entry name" value="Trimeric LpxA-like enzymes"/>
    <property type="match status" value="1"/>
</dbReference>
<dbReference type="InterPro" id="IPR011004">
    <property type="entry name" value="Trimer_LpxA-like_sf"/>
</dbReference>
<sequence length="170" mass="18007">MILKFGEHEPIVDDPVFIAPGSYIIGQVHLQSESSIWFNAVVRGDTTAIVVGSRSNIQDGAVLHADPGYACHIGSGVTIGHRAVVHGAQVEHSVLIGMGAVVMNGARIGHHSIVAAGSVIAEGTEIPAGHLVMGVPGRVVRALNASEMERIEQAADHYVSLWLNQGWQFH</sequence>
<proteinExistence type="predicted"/>
<dbReference type="AlphaFoldDB" id="A0A2T2XET8"/>
<dbReference type="PANTHER" id="PTHR13061">
    <property type="entry name" value="DYNACTIN SUBUNIT P25"/>
    <property type="match status" value="1"/>
</dbReference>
<dbReference type="InterPro" id="IPR001451">
    <property type="entry name" value="Hexapep"/>
</dbReference>
<dbReference type="InterPro" id="IPR047324">
    <property type="entry name" value="LbH_gamma_CA-like"/>
</dbReference>
<reference evidence="1 2" key="1">
    <citation type="journal article" date="2014" name="BMC Genomics">
        <title>Comparison of environmental and isolate Sulfobacillus genomes reveals diverse carbon, sulfur, nitrogen, and hydrogen metabolisms.</title>
        <authorList>
            <person name="Justice N.B."/>
            <person name="Norman A."/>
            <person name="Brown C.T."/>
            <person name="Singh A."/>
            <person name="Thomas B.C."/>
            <person name="Banfield J.F."/>
        </authorList>
    </citation>
    <scope>NUCLEOTIDE SEQUENCE [LARGE SCALE GENOMIC DNA]</scope>
    <source>
        <strain evidence="1">AMDSBA4</strain>
    </source>
</reference>
<dbReference type="InterPro" id="IPR050484">
    <property type="entry name" value="Transf_Hexapept/Carb_Anhydrase"/>
</dbReference>
<gene>
    <name evidence="1" type="ORF">C7B46_11840</name>
</gene>
<dbReference type="Proteomes" id="UP000242972">
    <property type="component" value="Unassembled WGS sequence"/>
</dbReference>
<dbReference type="Gene3D" id="2.160.10.10">
    <property type="entry name" value="Hexapeptide repeat proteins"/>
    <property type="match status" value="1"/>
</dbReference>
<organism evidence="1 2">
    <name type="scientific">Sulfobacillus benefaciens</name>
    <dbReference type="NCBI Taxonomy" id="453960"/>
    <lineage>
        <taxon>Bacteria</taxon>
        <taxon>Bacillati</taxon>
        <taxon>Bacillota</taxon>
        <taxon>Clostridia</taxon>
        <taxon>Eubacteriales</taxon>
        <taxon>Clostridiales Family XVII. Incertae Sedis</taxon>
        <taxon>Sulfobacillus</taxon>
    </lineage>
</organism>
<evidence type="ECO:0000313" key="1">
    <source>
        <dbReference type="EMBL" id="PSR32942.1"/>
    </source>
</evidence>
<dbReference type="Pfam" id="PF00132">
    <property type="entry name" value="Hexapep"/>
    <property type="match status" value="1"/>
</dbReference>
<dbReference type="CDD" id="cd04645">
    <property type="entry name" value="LbH_gamma_CA_like"/>
    <property type="match status" value="1"/>
</dbReference>
<comment type="caution">
    <text evidence="1">The sequence shown here is derived from an EMBL/GenBank/DDBJ whole genome shotgun (WGS) entry which is preliminary data.</text>
</comment>